<evidence type="ECO:0000256" key="7">
    <source>
        <dbReference type="ARBA" id="ARBA00023033"/>
    </source>
</evidence>
<evidence type="ECO:0000256" key="4">
    <source>
        <dbReference type="ARBA" id="ARBA00022827"/>
    </source>
</evidence>
<evidence type="ECO:0000256" key="6">
    <source>
        <dbReference type="ARBA" id="ARBA00023002"/>
    </source>
</evidence>
<organism evidence="8 9">
    <name type="scientific">Amylocarpus encephaloides</name>
    <dbReference type="NCBI Taxonomy" id="45428"/>
    <lineage>
        <taxon>Eukaryota</taxon>
        <taxon>Fungi</taxon>
        <taxon>Dikarya</taxon>
        <taxon>Ascomycota</taxon>
        <taxon>Pezizomycotina</taxon>
        <taxon>Leotiomycetes</taxon>
        <taxon>Helotiales</taxon>
        <taxon>Helotiales incertae sedis</taxon>
        <taxon>Amylocarpus</taxon>
    </lineage>
</organism>
<evidence type="ECO:0000256" key="3">
    <source>
        <dbReference type="ARBA" id="ARBA00022630"/>
    </source>
</evidence>
<reference evidence="8" key="1">
    <citation type="journal article" date="2021" name="IMA Fungus">
        <title>Genomic characterization of three marine fungi, including Emericellopsis atlantica sp. nov. with signatures of a generalist lifestyle and marine biomass degradation.</title>
        <authorList>
            <person name="Hagestad O.C."/>
            <person name="Hou L."/>
            <person name="Andersen J.H."/>
            <person name="Hansen E.H."/>
            <person name="Altermark B."/>
            <person name="Li C."/>
            <person name="Kuhnert E."/>
            <person name="Cox R.J."/>
            <person name="Crous P.W."/>
            <person name="Spatafora J.W."/>
            <person name="Lail K."/>
            <person name="Amirebrahimi M."/>
            <person name="Lipzen A."/>
            <person name="Pangilinan J."/>
            <person name="Andreopoulos W."/>
            <person name="Hayes R.D."/>
            <person name="Ng V."/>
            <person name="Grigoriev I.V."/>
            <person name="Jackson S.A."/>
            <person name="Sutton T.D.S."/>
            <person name="Dobson A.D.W."/>
            <person name="Rama T."/>
        </authorList>
    </citation>
    <scope>NUCLEOTIDE SEQUENCE</scope>
    <source>
        <strain evidence="8">TRa018bII</strain>
    </source>
</reference>
<evidence type="ECO:0000313" key="8">
    <source>
        <dbReference type="EMBL" id="KAG9234406.1"/>
    </source>
</evidence>
<dbReference type="GO" id="GO:0050660">
    <property type="term" value="F:flavin adenine dinucleotide binding"/>
    <property type="evidence" value="ECO:0007669"/>
    <property type="project" value="InterPro"/>
</dbReference>
<gene>
    <name evidence="8" type="ORF">BJ875DRAFT_12535</name>
</gene>
<proteinExistence type="inferred from homology"/>
<dbReference type="Pfam" id="PF00743">
    <property type="entry name" value="FMO-like"/>
    <property type="match status" value="2"/>
</dbReference>
<dbReference type="InterPro" id="IPR036188">
    <property type="entry name" value="FAD/NAD-bd_sf"/>
</dbReference>
<evidence type="ECO:0000256" key="1">
    <source>
        <dbReference type="ARBA" id="ARBA00001974"/>
    </source>
</evidence>
<evidence type="ECO:0000313" key="9">
    <source>
        <dbReference type="Proteomes" id="UP000824998"/>
    </source>
</evidence>
<keyword evidence="4" id="KW-0274">FAD</keyword>
<dbReference type="GO" id="GO:0050661">
    <property type="term" value="F:NADP binding"/>
    <property type="evidence" value="ECO:0007669"/>
    <property type="project" value="InterPro"/>
</dbReference>
<comment type="similarity">
    <text evidence="2">Belongs to the FMO family.</text>
</comment>
<dbReference type="Gene3D" id="3.50.50.60">
    <property type="entry name" value="FAD/NAD(P)-binding domain"/>
    <property type="match status" value="2"/>
</dbReference>
<comment type="caution">
    <text evidence="8">The sequence shown here is derived from an EMBL/GenBank/DDBJ whole genome shotgun (WGS) entry which is preliminary data.</text>
</comment>
<comment type="cofactor">
    <cofactor evidence="1">
        <name>FAD</name>
        <dbReference type="ChEBI" id="CHEBI:57692"/>
    </cofactor>
</comment>
<keyword evidence="3" id="KW-0285">Flavoprotein</keyword>
<keyword evidence="9" id="KW-1185">Reference proteome</keyword>
<keyword evidence="6" id="KW-0560">Oxidoreductase</keyword>
<dbReference type="AlphaFoldDB" id="A0A9P8C6U7"/>
<keyword evidence="7 8" id="KW-0503">Monooxygenase</keyword>
<keyword evidence="5" id="KW-0521">NADP</keyword>
<evidence type="ECO:0000256" key="2">
    <source>
        <dbReference type="ARBA" id="ARBA00009183"/>
    </source>
</evidence>
<dbReference type="GO" id="GO:0004499">
    <property type="term" value="F:N,N-dimethylaniline monooxygenase activity"/>
    <property type="evidence" value="ECO:0007669"/>
    <property type="project" value="InterPro"/>
</dbReference>
<evidence type="ECO:0000256" key="5">
    <source>
        <dbReference type="ARBA" id="ARBA00022857"/>
    </source>
</evidence>
<dbReference type="InterPro" id="IPR020946">
    <property type="entry name" value="Flavin_mOase-like"/>
</dbReference>
<dbReference type="EMBL" id="MU251464">
    <property type="protein sequence ID" value="KAG9234406.1"/>
    <property type="molecule type" value="Genomic_DNA"/>
</dbReference>
<name>A0A9P8C6U7_9HELO</name>
<dbReference type="InterPro" id="IPR050346">
    <property type="entry name" value="FMO-like"/>
</dbReference>
<dbReference type="Proteomes" id="UP000824998">
    <property type="component" value="Unassembled WGS sequence"/>
</dbReference>
<accession>A0A9P8C6U7</accession>
<dbReference type="OrthoDB" id="66881at2759"/>
<dbReference type="Pfam" id="PF13450">
    <property type="entry name" value="NAD_binding_8"/>
    <property type="match status" value="1"/>
</dbReference>
<dbReference type="SUPFAM" id="SSF51905">
    <property type="entry name" value="FAD/NAD(P)-binding domain"/>
    <property type="match status" value="2"/>
</dbReference>
<dbReference type="FunFam" id="3.50.50.60:FF:000138">
    <property type="entry name" value="Flavin-containing monooxygenase"/>
    <property type="match status" value="1"/>
</dbReference>
<dbReference type="PANTHER" id="PTHR23023">
    <property type="entry name" value="DIMETHYLANILINE MONOOXYGENASE"/>
    <property type="match status" value="1"/>
</dbReference>
<sequence>MGSIRRAPGPFNVKSIAIIGAGPAGLVTAKYLLAEKSFDKIAIFEQQAEVGGIWHYTPIADEEIPIPSTSPHVPPQKSTWPPKEKAPIFSNPMYEKLNTNIPKELMQFPGQAFPSSSLLFPTRQDVQEYLVAYSQGIRDLILFSTQVQSIHSIRSHGHETWELTSVSTITGQSQNHRYDAIVVANGHYSVPLVPSVIGMEEFKSKFPEVITHSKVYRSPKAFVDQKVIVVGGGPSGLDIANQISEVCRGPLLKSVTTPSGDSNRSNQMDVPHIAEYLADKRGVRFEDGRVEEGIDAIVYCTGFLYSFPLLETVDPPIITTGRRGLGLYKHLFNITHPTLAFPAMMQRIVPFSISAVQAALISKIWSNALELPSKAEMEVWERKRAEEFGDGASFHVLTYPQDANYINELHDWTKSASGDAGKEPPSWGQKDCWVRENFAEMRQKFRETGEKAHTMEEIGFKFEDDGQGRTS</sequence>
<protein>
    <submittedName>
        <fullName evidence="8">Flavin dependent monooxygenase-like protein</fullName>
    </submittedName>
</protein>
<dbReference type="PRINTS" id="PR00419">
    <property type="entry name" value="ADXRDTASE"/>
</dbReference>